<gene>
    <name evidence="1" type="ORF">K469DRAFT_515148</name>
</gene>
<keyword evidence="2" id="KW-1185">Reference proteome</keyword>
<dbReference type="AlphaFoldDB" id="A0A6A6EFP2"/>
<proteinExistence type="predicted"/>
<reference evidence="1" key="1">
    <citation type="journal article" date="2020" name="Stud. Mycol.">
        <title>101 Dothideomycetes genomes: a test case for predicting lifestyles and emergence of pathogens.</title>
        <authorList>
            <person name="Haridas S."/>
            <person name="Albert R."/>
            <person name="Binder M."/>
            <person name="Bloem J."/>
            <person name="Labutti K."/>
            <person name="Salamov A."/>
            <person name="Andreopoulos B."/>
            <person name="Baker S."/>
            <person name="Barry K."/>
            <person name="Bills G."/>
            <person name="Bluhm B."/>
            <person name="Cannon C."/>
            <person name="Castanera R."/>
            <person name="Culley D."/>
            <person name="Daum C."/>
            <person name="Ezra D."/>
            <person name="Gonzalez J."/>
            <person name="Henrissat B."/>
            <person name="Kuo A."/>
            <person name="Liang C."/>
            <person name="Lipzen A."/>
            <person name="Lutzoni F."/>
            <person name="Magnuson J."/>
            <person name="Mondo S."/>
            <person name="Nolan M."/>
            <person name="Ohm R."/>
            <person name="Pangilinan J."/>
            <person name="Park H.-J."/>
            <person name="Ramirez L."/>
            <person name="Alfaro M."/>
            <person name="Sun H."/>
            <person name="Tritt A."/>
            <person name="Yoshinaga Y."/>
            <person name="Zwiers L.-H."/>
            <person name="Turgeon B."/>
            <person name="Goodwin S."/>
            <person name="Spatafora J."/>
            <person name="Crous P."/>
            <person name="Grigoriev I."/>
        </authorList>
    </citation>
    <scope>NUCLEOTIDE SEQUENCE</scope>
    <source>
        <strain evidence="1">CBS 207.26</strain>
    </source>
</reference>
<evidence type="ECO:0000313" key="2">
    <source>
        <dbReference type="Proteomes" id="UP000800200"/>
    </source>
</evidence>
<feature type="non-terminal residue" evidence="1">
    <location>
        <position position="1"/>
    </location>
</feature>
<name>A0A6A6EFP2_9PEZI</name>
<accession>A0A6A6EFP2</accession>
<organism evidence="1 2">
    <name type="scientific">Zopfia rhizophila CBS 207.26</name>
    <dbReference type="NCBI Taxonomy" id="1314779"/>
    <lineage>
        <taxon>Eukaryota</taxon>
        <taxon>Fungi</taxon>
        <taxon>Dikarya</taxon>
        <taxon>Ascomycota</taxon>
        <taxon>Pezizomycotina</taxon>
        <taxon>Dothideomycetes</taxon>
        <taxon>Dothideomycetes incertae sedis</taxon>
        <taxon>Zopfiaceae</taxon>
        <taxon>Zopfia</taxon>
    </lineage>
</organism>
<sequence length="155" mass="17312">GSRPAELDRRVRNDLKPYIVPSKRLHEPLLPNFFTEVKGPDGKASEMKLQATYDAAHGARAMLKMQSYGQDGYNYDGNAYTFASTYHSGTGTLQMYAMHPTEPVESRDRPGYHMTQLGAYAMTHNTDAFCQGARAYRNGRKLAEGYRNAAIARAN</sequence>
<dbReference type="EMBL" id="ML994620">
    <property type="protein sequence ID" value="KAF2189895.1"/>
    <property type="molecule type" value="Genomic_DNA"/>
</dbReference>
<dbReference type="Proteomes" id="UP000800200">
    <property type="component" value="Unassembled WGS sequence"/>
</dbReference>
<evidence type="ECO:0000313" key="1">
    <source>
        <dbReference type="EMBL" id="KAF2189895.1"/>
    </source>
</evidence>
<dbReference type="OrthoDB" id="5336565at2759"/>
<protein>
    <submittedName>
        <fullName evidence="1">Uncharacterized protein</fullName>
    </submittedName>
</protein>
<feature type="non-terminal residue" evidence="1">
    <location>
        <position position="155"/>
    </location>
</feature>